<keyword evidence="1" id="KW-1133">Transmembrane helix</keyword>
<feature type="transmembrane region" description="Helical" evidence="1">
    <location>
        <begin position="122"/>
        <end position="140"/>
    </location>
</feature>
<protein>
    <submittedName>
        <fullName evidence="3">Uncharacterized protein</fullName>
    </submittedName>
</protein>
<feature type="signal peptide" evidence="2">
    <location>
        <begin position="1"/>
        <end position="20"/>
    </location>
</feature>
<keyword evidence="2" id="KW-0732">Signal</keyword>
<keyword evidence="1" id="KW-0472">Membrane</keyword>
<accession>A0ABY0XPH0</accession>
<evidence type="ECO:0000256" key="2">
    <source>
        <dbReference type="SAM" id="SignalP"/>
    </source>
</evidence>
<organism evidence="3 4">
    <name type="scientific">Pseudomonas mohnii</name>
    <dbReference type="NCBI Taxonomy" id="395600"/>
    <lineage>
        <taxon>Bacteria</taxon>
        <taxon>Pseudomonadati</taxon>
        <taxon>Pseudomonadota</taxon>
        <taxon>Gammaproteobacteria</taxon>
        <taxon>Pseudomonadales</taxon>
        <taxon>Pseudomonadaceae</taxon>
        <taxon>Pseudomonas</taxon>
    </lineage>
</organism>
<gene>
    <name evidence="3" type="ORF">SAMN05216205_0741</name>
</gene>
<comment type="caution">
    <text evidence="3">The sequence shown here is derived from an EMBL/GenBank/DDBJ whole genome shotgun (WGS) entry which is preliminary data.</text>
</comment>
<name>A0ABY0XPH0_9PSED</name>
<feature type="transmembrane region" description="Helical" evidence="1">
    <location>
        <begin position="174"/>
        <end position="192"/>
    </location>
</feature>
<dbReference type="PROSITE" id="PS51257">
    <property type="entry name" value="PROKAR_LIPOPROTEIN"/>
    <property type="match status" value="1"/>
</dbReference>
<evidence type="ECO:0000256" key="1">
    <source>
        <dbReference type="SAM" id="Phobius"/>
    </source>
</evidence>
<reference evidence="3 4" key="1">
    <citation type="submission" date="2016-10" db="EMBL/GenBank/DDBJ databases">
        <authorList>
            <person name="Varghese N."/>
            <person name="Submissions S."/>
        </authorList>
    </citation>
    <scope>NUCLEOTIDE SEQUENCE [LARGE SCALE GENOMIC DNA]</scope>
    <source>
        <strain evidence="3 4">DSM 18327</strain>
    </source>
</reference>
<sequence>MKMSSICAMGSLLVSFAACANGIVPVLDLDFTRSATETLKKIGINDACVIRASNPVSFTYCREGSSTLWKYQDLDLTQLAAINGDKKLSPTAPQQISVLEFNSAICEHEGAATLVKPTMARWLAFSLLALFVLLGLRYTYQTLRPRRHDLNACSNPGLLPLNETLPRFNPSKKAATALGIALALALVCFSYLGF</sequence>
<proteinExistence type="predicted"/>
<keyword evidence="4" id="KW-1185">Reference proteome</keyword>
<evidence type="ECO:0000313" key="3">
    <source>
        <dbReference type="EMBL" id="SEB82681.1"/>
    </source>
</evidence>
<dbReference type="Proteomes" id="UP000199665">
    <property type="component" value="Unassembled WGS sequence"/>
</dbReference>
<dbReference type="EMBL" id="FNRV01000001">
    <property type="protein sequence ID" value="SEB82681.1"/>
    <property type="molecule type" value="Genomic_DNA"/>
</dbReference>
<feature type="chain" id="PRO_5046249096" evidence="2">
    <location>
        <begin position="21"/>
        <end position="194"/>
    </location>
</feature>
<keyword evidence="1" id="KW-0812">Transmembrane</keyword>
<evidence type="ECO:0000313" key="4">
    <source>
        <dbReference type="Proteomes" id="UP000199665"/>
    </source>
</evidence>